<evidence type="ECO:0000256" key="2">
    <source>
        <dbReference type="ARBA" id="ARBA00022525"/>
    </source>
</evidence>
<dbReference type="EMBL" id="QJSW01000005">
    <property type="protein sequence ID" value="PYE49622.1"/>
    <property type="molecule type" value="Genomic_DNA"/>
</dbReference>
<dbReference type="Proteomes" id="UP000509327">
    <property type="component" value="Chromosome"/>
</dbReference>
<accession>A0A2V4WP44</accession>
<evidence type="ECO:0000256" key="3">
    <source>
        <dbReference type="SAM" id="Phobius"/>
    </source>
</evidence>
<sequence>MRNVVAVVLILMLCAASLFVWTGERAYACSCVNSTAKQRLKTHSAVFAGKVVDIGGGSIFSSQQYKAYTLDVDTAWKGVDAKQMTILISDMGEAACGTTLEKDQMYLIFAYKDEKDGKLRSSLCSFNTRLEHAEEAAEILGKGTPVSSGDFRFSSGSQSPWMIVFYAGGTVVLLGLAGGWLWRRKRR</sequence>
<dbReference type="GO" id="GO:0008191">
    <property type="term" value="F:metalloendopeptidase inhibitor activity"/>
    <property type="evidence" value="ECO:0007669"/>
    <property type="project" value="InterPro"/>
</dbReference>
<dbReference type="InterPro" id="IPR001820">
    <property type="entry name" value="TIMP"/>
</dbReference>
<evidence type="ECO:0000313" key="5">
    <source>
        <dbReference type="EMBL" id="QKS56668.1"/>
    </source>
</evidence>
<evidence type="ECO:0000313" key="4">
    <source>
        <dbReference type="EMBL" id="PYE49622.1"/>
    </source>
</evidence>
<dbReference type="EMBL" id="CP054614">
    <property type="protein sequence ID" value="QKS56668.1"/>
    <property type="molecule type" value="Genomic_DNA"/>
</dbReference>
<dbReference type="Gene3D" id="2.40.50.120">
    <property type="match status" value="1"/>
</dbReference>
<reference evidence="5 7" key="2">
    <citation type="submission" date="2020-06" db="EMBL/GenBank/DDBJ databases">
        <title>Complete genome of Paenibacillus barcinonensis KACC11450.</title>
        <authorList>
            <person name="Kim M."/>
            <person name="Park Y.-J."/>
            <person name="Shin J.-H."/>
        </authorList>
    </citation>
    <scope>NUCLEOTIDE SEQUENCE [LARGE SCALE GENOMIC DNA]</scope>
    <source>
        <strain evidence="5 7">KACC11450</strain>
    </source>
</reference>
<evidence type="ECO:0000313" key="6">
    <source>
        <dbReference type="Proteomes" id="UP000247790"/>
    </source>
</evidence>
<dbReference type="RefSeq" id="WP_167433652.1">
    <property type="nucleotide sequence ID" value="NZ_CP054614.1"/>
</dbReference>
<evidence type="ECO:0000313" key="7">
    <source>
        <dbReference type="Proteomes" id="UP000509327"/>
    </source>
</evidence>
<protein>
    <submittedName>
        <fullName evidence="4">Putative secreted protein with PEP-CTERM sorting signal/MYXO-CTERM domain-containing protein</fullName>
    </submittedName>
</protein>
<reference evidence="4 6" key="1">
    <citation type="submission" date="2018-06" db="EMBL/GenBank/DDBJ databases">
        <title>Genomic Encyclopedia of Type Strains, Phase III (KMG-III): the genomes of soil and plant-associated and newly described type strains.</title>
        <authorList>
            <person name="Whitman W."/>
        </authorList>
    </citation>
    <scope>NUCLEOTIDE SEQUENCE [LARGE SCALE GENOMIC DNA]</scope>
    <source>
        <strain evidence="4 6">CECT 7022</strain>
    </source>
</reference>
<keyword evidence="3" id="KW-0812">Transmembrane</keyword>
<keyword evidence="2" id="KW-0964">Secreted</keyword>
<dbReference type="InterPro" id="IPR008993">
    <property type="entry name" value="TIMP-like_OB-fold"/>
</dbReference>
<comment type="subcellular location">
    <subcellularLocation>
        <location evidence="1">Secreted</location>
    </subcellularLocation>
</comment>
<keyword evidence="3" id="KW-0472">Membrane</keyword>
<keyword evidence="7" id="KW-1185">Reference proteome</keyword>
<dbReference type="Pfam" id="PF00965">
    <property type="entry name" value="TIMP"/>
    <property type="match status" value="1"/>
</dbReference>
<organism evidence="4 6">
    <name type="scientific">Paenibacillus barcinonensis</name>
    <dbReference type="NCBI Taxonomy" id="198119"/>
    <lineage>
        <taxon>Bacteria</taxon>
        <taxon>Bacillati</taxon>
        <taxon>Bacillota</taxon>
        <taxon>Bacilli</taxon>
        <taxon>Bacillales</taxon>
        <taxon>Paenibacillaceae</taxon>
        <taxon>Paenibacillus</taxon>
    </lineage>
</organism>
<dbReference type="GO" id="GO:0005576">
    <property type="term" value="C:extracellular region"/>
    <property type="evidence" value="ECO:0007669"/>
    <property type="project" value="UniProtKB-SubCell"/>
</dbReference>
<dbReference type="Proteomes" id="UP000247790">
    <property type="component" value="Unassembled WGS sequence"/>
</dbReference>
<dbReference type="SUPFAM" id="SSF50242">
    <property type="entry name" value="TIMP-like"/>
    <property type="match status" value="1"/>
</dbReference>
<feature type="transmembrane region" description="Helical" evidence="3">
    <location>
        <begin position="161"/>
        <end position="182"/>
    </location>
</feature>
<dbReference type="AlphaFoldDB" id="A0A2V4WP44"/>
<keyword evidence="3" id="KW-1133">Transmembrane helix</keyword>
<proteinExistence type="predicted"/>
<evidence type="ECO:0000256" key="1">
    <source>
        <dbReference type="ARBA" id="ARBA00004613"/>
    </source>
</evidence>
<name>A0A2V4WP44_PAEBA</name>
<gene>
    <name evidence="4" type="ORF">DFQ00_105126</name>
    <name evidence="5" type="ORF">HUB98_10175</name>
</gene>